<dbReference type="GeneID" id="85467636"/>
<evidence type="ECO:0000313" key="4">
    <source>
        <dbReference type="Proteomes" id="UP001243989"/>
    </source>
</evidence>
<accession>A0AAJ0EPH3</accession>
<name>A0AAJ0EPH3_9PEZI</name>
<dbReference type="Pfam" id="PF21530">
    <property type="entry name" value="Pif1_2B_dom"/>
    <property type="match status" value="1"/>
</dbReference>
<reference evidence="3" key="1">
    <citation type="submission" date="2021-06" db="EMBL/GenBank/DDBJ databases">
        <title>Comparative genomics, transcriptomics and evolutionary studies reveal genomic signatures of adaptation to plant cell wall in hemibiotrophic fungi.</title>
        <authorList>
            <consortium name="DOE Joint Genome Institute"/>
            <person name="Baroncelli R."/>
            <person name="Diaz J.F."/>
            <person name="Benocci T."/>
            <person name="Peng M."/>
            <person name="Battaglia E."/>
            <person name="Haridas S."/>
            <person name="Andreopoulos W."/>
            <person name="Labutti K."/>
            <person name="Pangilinan J."/>
            <person name="Floch G.L."/>
            <person name="Makela M.R."/>
            <person name="Henrissat B."/>
            <person name="Grigoriev I.V."/>
            <person name="Crouch J.A."/>
            <person name="De Vries R.P."/>
            <person name="Sukno S.A."/>
            <person name="Thon M.R."/>
        </authorList>
    </citation>
    <scope>NUCLEOTIDE SEQUENCE</scope>
    <source>
        <strain evidence="3">CBS 102054</strain>
    </source>
</reference>
<dbReference type="RefSeq" id="XP_060452522.1">
    <property type="nucleotide sequence ID" value="XM_060582774.1"/>
</dbReference>
<keyword evidence="4" id="KW-1185">Reference proteome</keyword>
<proteinExistence type="predicted"/>
<evidence type="ECO:0000256" key="1">
    <source>
        <dbReference type="SAM" id="MobiDB-lite"/>
    </source>
</evidence>
<protein>
    <recommendedName>
        <fullName evidence="2">DNA helicase Pif1-like 2B domain-containing protein</fullName>
    </recommendedName>
</protein>
<dbReference type="InterPro" id="IPR051055">
    <property type="entry name" value="PIF1_helicase"/>
</dbReference>
<organism evidence="3 4">
    <name type="scientific">Colletotrichum phormii</name>
    <dbReference type="NCBI Taxonomy" id="359342"/>
    <lineage>
        <taxon>Eukaryota</taxon>
        <taxon>Fungi</taxon>
        <taxon>Dikarya</taxon>
        <taxon>Ascomycota</taxon>
        <taxon>Pezizomycotina</taxon>
        <taxon>Sordariomycetes</taxon>
        <taxon>Hypocreomycetidae</taxon>
        <taxon>Glomerellales</taxon>
        <taxon>Glomerellaceae</taxon>
        <taxon>Colletotrichum</taxon>
        <taxon>Colletotrichum acutatum species complex</taxon>
    </lineage>
</organism>
<dbReference type="PANTHER" id="PTHR47642">
    <property type="entry name" value="ATP-DEPENDENT DNA HELICASE"/>
    <property type="match status" value="1"/>
</dbReference>
<sequence length="250" mass="28468">MLQNIRLGHTTDADLNVLLQHREVRDGIALFSHKHKAKDYNDQELDKLRSRPEPFLALDYPKDHGDNNDKHRFDKHLTLKAGMPVVLLANLDVENGLCNGSQGKLVRFIRKLDLRDQPKEPEERNYKGDSYGYEVAWARYRQISDYVAGTSGVECCEFSRVPGHPESCSHEPLTFVLLPPPHSPRSQIRKRRATRHNAPLQHARHRNIDSADRQRVQEDPGGVLGAHADPPRPGLGHDHPQEPKPVARSR</sequence>
<evidence type="ECO:0000313" key="3">
    <source>
        <dbReference type="EMBL" id="KAK1656478.1"/>
    </source>
</evidence>
<dbReference type="InterPro" id="IPR049163">
    <property type="entry name" value="Pif1-like_2B_dom"/>
</dbReference>
<feature type="compositionally biased region" description="Basic and acidic residues" evidence="1">
    <location>
        <begin position="206"/>
        <end position="218"/>
    </location>
</feature>
<evidence type="ECO:0000259" key="2">
    <source>
        <dbReference type="Pfam" id="PF21530"/>
    </source>
</evidence>
<gene>
    <name evidence="3" type="ORF">BDP81DRAFT_21940</name>
</gene>
<comment type="caution">
    <text evidence="3">The sequence shown here is derived from an EMBL/GenBank/DDBJ whole genome shotgun (WGS) entry which is preliminary data.</text>
</comment>
<feature type="domain" description="DNA helicase Pif1-like 2B" evidence="2">
    <location>
        <begin position="75"/>
        <end position="108"/>
    </location>
</feature>
<dbReference type="EMBL" id="JAHMHQ010000001">
    <property type="protein sequence ID" value="KAK1656478.1"/>
    <property type="molecule type" value="Genomic_DNA"/>
</dbReference>
<dbReference type="AlphaFoldDB" id="A0AAJ0EPH3"/>
<dbReference type="Proteomes" id="UP001243989">
    <property type="component" value="Unassembled WGS sequence"/>
</dbReference>
<feature type="region of interest" description="Disordered" evidence="1">
    <location>
        <begin position="178"/>
        <end position="250"/>
    </location>
</feature>